<dbReference type="InterPro" id="IPR002018">
    <property type="entry name" value="CarbesteraseB"/>
</dbReference>
<evidence type="ECO:0000313" key="3">
    <source>
        <dbReference type="WBParaSite" id="PSU_v2.g12096.t1"/>
    </source>
</evidence>
<dbReference type="InterPro" id="IPR029058">
    <property type="entry name" value="AB_hydrolase_fold"/>
</dbReference>
<dbReference type="Gene3D" id="3.40.50.1820">
    <property type="entry name" value="alpha/beta hydrolase"/>
    <property type="match status" value="1"/>
</dbReference>
<evidence type="ECO:0000259" key="1">
    <source>
        <dbReference type="Pfam" id="PF00135"/>
    </source>
</evidence>
<name>A0A914Y2U3_9BILA</name>
<sequence length="228" mass="25340">MSLGTKEDPGNLGLWDQIAALKFIKNNIKNLGGNDENITIWGQSAGSASVDLMALSPHSRDLFHKVIQASGAALDEWASTAPVIKITKQIAQFMGCKSEDAKEIKAFLKKQKWEDIMDISSTKFDPNDKTKDNYIGFGPRLDDDFFAGKTVEQLIEEAPKKPTIMGLMTLEGGIFLLFGMKPEDIKTYSGKNITNAIKYRYAAECRAGKDAPGLQKDLIEYFTRRTCF</sequence>
<reference evidence="3" key="1">
    <citation type="submission" date="2022-11" db="UniProtKB">
        <authorList>
            <consortium name="WormBaseParasite"/>
        </authorList>
    </citation>
    <scope>IDENTIFICATION</scope>
</reference>
<keyword evidence="2" id="KW-1185">Reference proteome</keyword>
<dbReference type="PANTHER" id="PTHR44590">
    <property type="entry name" value="CARBOXYLIC ESTER HYDROLASE-RELATED"/>
    <property type="match status" value="1"/>
</dbReference>
<protein>
    <submittedName>
        <fullName evidence="3">Carboxylesterase type B domain-containing protein</fullName>
    </submittedName>
</protein>
<dbReference type="PANTHER" id="PTHR44590:SF3">
    <property type="entry name" value="CARBOXYLESTERASE TYPE B DOMAIN-CONTAINING PROTEIN"/>
    <property type="match status" value="1"/>
</dbReference>
<feature type="domain" description="Carboxylesterase type B" evidence="1">
    <location>
        <begin position="1"/>
        <end position="219"/>
    </location>
</feature>
<dbReference type="Pfam" id="PF00135">
    <property type="entry name" value="COesterase"/>
    <property type="match status" value="1"/>
</dbReference>
<dbReference type="WBParaSite" id="PSU_v2.g12096.t1">
    <property type="protein sequence ID" value="PSU_v2.g12096.t1"/>
    <property type="gene ID" value="PSU_v2.g12096"/>
</dbReference>
<dbReference type="AlphaFoldDB" id="A0A914Y2U3"/>
<accession>A0A914Y2U3</accession>
<proteinExistence type="predicted"/>
<dbReference type="SUPFAM" id="SSF53474">
    <property type="entry name" value="alpha/beta-Hydrolases"/>
    <property type="match status" value="1"/>
</dbReference>
<organism evidence="2 3">
    <name type="scientific">Panagrolaimus superbus</name>
    <dbReference type="NCBI Taxonomy" id="310955"/>
    <lineage>
        <taxon>Eukaryota</taxon>
        <taxon>Metazoa</taxon>
        <taxon>Ecdysozoa</taxon>
        <taxon>Nematoda</taxon>
        <taxon>Chromadorea</taxon>
        <taxon>Rhabditida</taxon>
        <taxon>Tylenchina</taxon>
        <taxon>Panagrolaimomorpha</taxon>
        <taxon>Panagrolaimoidea</taxon>
        <taxon>Panagrolaimidae</taxon>
        <taxon>Panagrolaimus</taxon>
    </lineage>
</organism>
<dbReference type="Proteomes" id="UP000887577">
    <property type="component" value="Unplaced"/>
</dbReference>
<evidence type="ECO:0000313" key="2">
    <source>
        <dbReference type="Proteomes" id="UP000887577"/>
    </source>
</evidence>